<dbReference type="AlphaFoldDB" id="A0A7J9J0A1"/>
<feature type="non-terminal residue" evidence="1">
    <location>
        <position position="92"/>
    </location>
</feature>
<proteinExistence type="predicted"/>
<protein>
    <recommendedName>
        <fullName evidence="3">RNase H type-1 domain-containing protein</fullName>
    </recommendedName>
</protein>
<accession>A0A7J9J0A1</accession>
<dbReference type="EMBL" id="JABFAE010000005">
    <property type="protein sequence ID" value="MBA0827850.1"/>
    <property type="molecule type" value="Genomic_DNA"/>
</dbReference>
<comment type="caution">
    <text evidence="1">The sequence shown here is derived from an EMBL/GenBank/DDBJ whole genome shotgun (WGS) entry which is preliminary data.</text>
</comment>
<dbReference type="InterPro" id="IPR053151">
    <property type="entry name" value="RNase_H-like"/>
</dbReference>
<dbReference type="Proteomes" id="UP000593575">
    <property type="component" value="Unassembled WGS sequence"/>
</dbReference>
<evidence type="ECO:0008006" key="3">
    <source>
        <dbReference type="Google" id="ProtNLM"/>
    </source>
</evidence>
<dbReference type="PANTHER" id="PTHR47723">
    <property type="entry name" value="OS05G0353850 PROTEIN"/>
    <property type="match status" value="1"/>
</dbReference>
<reference evidence="1 2" key="1">
    <citation type="journal article" date="2019" name="Genome Biol. Evol.">
        <title>Insights into the evolution of the New World diploid cottons (Gossypium, subgenus Houzingenia) based on genome sequencing.</title>
        <authorList>
            <person name="Grover C.E."/>
            <person name="Arick M.A. 2nd"/>
            <person name="Thrash A."/>
            <person name="Conover J.L."/>
            <person name="Sanders W.S."/>
            <person name="Peterson D.G."/>
            <person name="Frelichowski J.E."/>
            <person name="Scheffler J.A."/>
            <person name="Scheffler B.E."/>
            <person name="Wendel J.F."/>
        </authorList>
    </citation>
    <scope>NUCLEOTIDE SEQUENCE [LARGE SCALE GENOMIC DNA]</scope>
    <source>
        <strain evidence="1">6</strain>
        <tissue evidence="1">Leaf</tissue>
    </source>
</reference>
<dbReference type="PANTHER" id="PTHR47723:SF19">
    <property type="entry name" value="POLYNUCLEOTIDYL TRANSFERASE, RIBONUCLEASE H-LIKE SUPERFAMILY PROTEIN"/>
    <property type="match status" value="1"/>
</dbReference>
<keyword evidence="2" id="KW-1185">Reference proteome</keyword>
<evidence type="ECO:0000313" key="2">
    <source>
        <dbReference type="Proteomes" id="UP000593575"/>
    </source>
</evidence>
<sequence length="92" mass="10363">MGFNHYLGMCSVFDVELWGILDGLTLLQDRDLNKILIQTDNLEHWVVRHVPREVNLVVDRIAKMVFVDLEGVNVLATTPTDLLEALESDGAT</sequence>
<organism evidence="1 2">
    <name type="scientific">Gossypium armourianum</name>
    <dbReference type="NCBI Taxonomy" id="34283"/>
    <lineage>
        <taxon>Eukaryota</taxon>
        <taxon>Viridiplantae</taxon>
        <taxon>Streptophyta</taxon>
        <taxon>Embryophyta</taxon>
        <taxon>Tracheophyta</taxon>
        <taxon>Spermatophyta</taxon>
        <taxon>Magnoliopsida</taxon>
        <taxon>eudicotyledons</taxon>
        <taxon>Gunneridae</taxon>
        <taxon>Pentapetalae</taxon>
        <taxon>rosids</taxon>
        <taxon>malvids</taxon>
        <taxon>Malvales</taxon>
        <taxon>Malvaceae</taxon>
        <taxon>Malvoideae</taxon>
        <taxon>Gossypium</taxon>
    </lineage>
</organism>
<gene>
    <name evidence="1" type="ORF">Goarm_012594</name>
</gene>
<evidence type="ECO:0000313" key="1">
    <source>
        <dbReference type="EMBL" id="MBA0827850.1"/>
    </source>
</evidence>
<name>A0A7J9J0A1_9ROSI</name>